<dbReference type="InterPro" id="IPR017927">
    <property type="entry name" value="FAD-bd_FR_type"/>
</dbReference>
<dbReference type="InterPro" id="IPR001041">
    <property type="entry name" value="2Fe-2S_ferredoxin-type"/>
</dbReference>
<dbReference type="PROSITE" id="PS51384">
    <property type="entry name" value="FAD_FR"/>
    <property type="match status" value="1"/>
</dbReference>
<dbReference type="SUPFAM" id="SSF52343">
    <property type="entry name" value="Ferredoxin reductase-like, C-terminal NADP-linked domain"/>
    <property type="match status" value="1"/>
</dbReference>
<feature type="domain" description="FAD-binding FR-type" evidence="2">
    <location>
        <begin position="29"/>
        <end position="128"/>
    </location>
</feature>
<dbReference type="CDD" id="cd00207">
    <property type="entry name" value="fer2"/>
    <property type="match status" value="1"/>
</dbReference>
<dbReference type="EMBL" id="RAXZ01000004">
    <property type="protein sequence ID" value="RKG54248.1"/>
    <property type="molecule type" value="Genomic_DNA"/>
</dbReference>
<dbReference type="PROSITE" id="PS51085">
    <property type="entry name" value="2FE2S_FER_2"/>
    <property type="match status" value="1"/>
</dbReference>
<dbReference type="InterPro" id="IPR012675">
    <property type="entry name" value="Beta-grasp_dom_sf"/>
</dbReference>
<evidence type="ECO:0000313" key="4">
    <source>
        <dbReference type="Proteomes" id="UP000281084"/>
    </source>
</evidence>
<dbReference type="InterPro" id="IPR039261">
    <property type="entry name" value="FNR_nucleotide-bd"/>
</dbReference>
<dbReference type="Pfam" id="PF00111">
    <property type="entry name" value="Fer2"/>
    <property type="match status" value="1"/>
</dbReference>
<evidence type="ECO:0000259" key="1">
    <source>
        <dbReference type="PROSITE" id="PS51085"/>
    </source>
</evidence>
<dbReference type="SUPFAM" id="SSF63380">
    <property type="entry name" value="Riboflavin synthase domain-like"/>
    <property type="match status" value="1"/>
</dbReference>
<dbReference type="InterPro" id="IPR050415">
    <property type="entry name" value="MRET"/>
</dbReference>
<reference evidence="3 4" key="1">
    <citation type="submission" date="2018-09" db="EMBL/GenBank/DDBJ databases">
        <title>The draft genome of Acinetobacter spp. strains.</title>
        <authorList>
            <person name="Qin J."/>
            <person name="Feng Y."/>
            <person name="Zong Z."/>
        </authorList>
    </citation>
    <scope>NUCLEOTIDE SEQUENCE [LARGE SCALE GENOMIC DNA]</scope>
    <source>
        <strain evidence="3 4">WCHAc060002</strain>
    </source>
</reference>
<gene>
    <name evidence="3" type="ORF">D7V64_04715</name>
</gene>
<dbReference type="Gene3D" id="3.40.50.80">
    <property type="entry name" value="Nucleotide-binding domain of ferredoxin-NADP reductase (FNR) module"/>
    <property type="match status" value="1"/>
</dbReference>
<protein>
    <submittedName>
        <fullName evidence="3">Ferredoxin reductase</fullName>
    </submittedName>
</protein>
<dbReference type="InterPro" id="IPR008333">
    <property type="entry name" value="Cbr1-like_FAD-bd_dom"/>
</dbReference>
<accession>A0A3A8G6G5</accession>
<dbReference type="Gene3D" id="2.40.30.10">
    <property type="entry name" value="Translation factors"/>
    <property type="match status" value="1"/>
</dbReference>
<dbReference type="PANTHER" id="PTHR47354">
    <property type="entry name" value="NADH OXIDOREDUCTASE HCR"/>
    <property type="match status" value="1"/>
</dbReference>
<sequence>MNTAVYTPEWVREDFVDFVAEKFHPTWAWKKVKAELVSKRALSQDFHEFILRPNHNFDASKFQAGQSLLVTVVVKGVRQQRSYSIINIDEYGIHIAVKQQGVVSNALAAMPIHSVIEISQVQGEFTLNTPSTEPVLLIASGSGITAIYSLLKHALKQNQSIEMIYFSRDSAYHHEIESLHQQFHNFTYHLIDTSKTKLHFSEKLLKHLVPDFESRMCYACGTAGMMQDLNALYESAERQNQLKTEYFQLTIDPTLEAQQVTFARAQQTFMADASLLESAEKAGLKPAHGCRIGICNTCSCTKVQGAVRNVLTGEIDQGNNTQIKLCISQAISPVVINL</sequence>
<dbReference type="RefSeq" id="WP_120366972.1">
    <property type="nucleotide sequence ID" value="NZ_RAXZ01000004.1"/>
</dbReference>
<comment type="caution">
    <text evidence="3">The sequence shown here is derived from an EMBL/GenBank/DDBJ whole genome shotgun (WGS) entry which is preliminary data.</text>
</comment>
<dbReference type="PANTHER" id="PTHR47354:SF3">
    <property type="entry name" value="OXIDOREDUCTASE-RELATED"/>
    <property type="match status" value="1"/>
</dbReference>
<dbReference type="Gene3D" id="3.10.20.30">
    <property type="match status" value="1"/>
</dbReference>
<dbReference type="Pfam" id="PF00175">
    <property type="entry name" value="NAD_binding_1"/>
    <property type="match status" value="1"/>
</dbReference>
<dbReference type="Pfam" id="PF00970">
    <property type="entry name" value="FAD_binding_6"/>
    <property type="match status" value="1"/>
</dbReference>
<organism evidence="3 4">
    <name type="scientific">Acinetobacter cumulans</name>
    <dbReference type="NCBI Taxonomy" id="2136182"/>
    <lineage>
        <taxon>Bacteria</taxon>
        <taxon>Pseudomonadati</taxon>
        <taxon>Pseudomonadota</taxon>
        <taxon>Gammaproteobacteria</taxon>
        <taxon>Moraxellales</taxon>
        <taxon>Moraxellaceae</taxon>
        <taxon>Acinetobacter</taxon>
    </lineage>
</organism>
<dbReference type="InterPro" id="IPR017938">
    <property type="entry name" value="Riboflavin_synthase-like_b-brl"/>
</dbReference>
<name>A0A3A8G6G5_9GAMM</name>
<dbReference type="SUPFAM" id="SSF54292">
    <property type="entry name" value="2Fe-2S ferredoxin-like"/>
    <property type="match status" value="1"/>
</dbReference>
<proteinExistence type="predicted"/>
<dbReference type="Proteomes" id="UP000281084">
    <property type="component" value="Unassembled WGS sequence"/>
</dbReference>
<dbReference type="AlphaFoldDB" id="A0A3A8G6G5"/>
<dbReference type="InterPro" id="IPR036010">
    <property type="entry name" value="2Fe-2S_ferredoxin-like_sf"/>
</dbReference>
<dbReference type="InterPro" id="IPR001433">
    <property type="entry name" value="OxRdtase_FAD/NAD-bd"/>
</dbReference>
<feature type="domain" description="2Fe-2S ferredoxin-type" evidence="1">
    <location>
        <begin position="258"/>
        <end position="338"/>
    </location>
</feature>
<dbReference type="GO" id="GO:0016491">
    <property type="term" value="F:oxidoreductase activity"/>
    <property type="evidence" value="ECO:0007669"/>
    <property type="project" value="InterPro"/>
</dbReference>
<evidence type="ECO:0000313" key="3">
    <source>
        <dbReference type="EMBL" id="RKG54248.1"/>
    </source>
</evidence>
<dbReference type="GO" id="GO:0051536">
    <property type="term" value="F:iron-sulfur cluster binding"/>
    <property type="evidence" value="ECO:0007669"/>
    <property type="project" value="InterPro"/>
</dbReference>
<evidence type="ECO:0000259" key="2">
    <source>
        <dbReference type="PROSITE" id="PS51384"/>
    </source>
</evidence>